<keyword evidence="13" id="KW-0408">Iron</keyword>
<organism evidence="22 23">
    <name type="scientific">Glaciihabitans tibetensis</name>
    <dbReference type="NCBI Taxonomy" id="1266600"/>
    <lineage>
        <taxon>Bacteria</taxon>
        <taxon>Bacillati</taxon>
        <taxon>Actinomycetota</taxon>
        <taxon>Actinomycetes</taxon>
        <taxon>Micrococcales</taxon>
        <taxon>Microbacteriaceae</taxon>
        <taxon>Glaciihabitans</taxon>
    </lineage>
</organism>
<dbReference type="EMBL" id="PVTL01000006">
    <property type="protein sequence ID" value="PRY67476.1"/>
    <property type="molecule type" value="Genomic_DNA"/>
</dbReference>
<dbReference type="PANTHER" id="PTHR24421:SF10">
    <property type="entry name" value="NITRATE_NITRITE SENSOR PROTEIN NARQ"/>
    <property type="match status" value="1"/>
</dbReference>
<feature type="transmembrane region" description="Helical" evidence="20">
    <location>
        <begin position="38"/>
        <end position="56"/>
    </location>
</feature>
<dbReference type="GO" id="GO:0016020">
    <property type="term" value="C:membrane"/>
    <property type="evidence" value="ECO:0007669"/>
    <property type="project" value="InterPro"/>
</dbReference>
<keyword evidence="15" id="KW-0479">Metal-binding</keyword>
<dbReference type="PRINTS" id="PR00344">
    <property type="entry name" value="BCTRLSENSOR"/>
</dbReference>
<dbReference type="InterPro" id="IPR036890">
    <property type="entry name" value="HATPase_C_sf"/>
</dbReference>
<feature type="transmembrane region" description="Helical" evidence="20">
    <location>
        <begin position="63"/>
        <end position="81"/>
    </location>
</feature>
<evidence type="ECO:0000256" key="5">
    <source>
        <dbReference type="ARBA" id="ARBA00017322"/>
    </source>
</evidence>
<gene>
    <name evidence="22" type="ORF">B0I08_10683</name>
</gene>
<feature type="transmembrane region" description="Helical" evidence="20">
    <location>
        <begin position="12"/>
        <end position="32"/>
    </location>
</feature>
<evidence type="ECO:0000256" key="10">
    <source>
        <dbReference type="ARBA" id="ARBA00022741"/>
    </source>
</evidence>
<keyword evidence="12" id="KW-0067">ATP-binding</keyword>
<dbReference type="GO" id="GO:0005524">
    <property type="term" value="F:ATP binding"/>
    <property type="evidence" value="ECO:0007669"/>
    <property type="project" value="UniProtKB-KW"/>
</dbReference>
<evidence type="ECO:0000256" key="1">
    <source>
        <dbReference type="ARBA" id="ARBA00000085"/>
    </source>
</evidence>
<comment type="cofactor">
    <cofactor evidence="2">
        <name>[4Fe-4S] cluster</name>
        <dbReference type="ChEBI" id="CHEBI:49883"/>
    </cofactor>
</comment>
<dbReference type="Proteomes" id="UP000237983">
    <property type="component" value="Unassembled WGS sequence"/>
</dbReference>
<evidence type="ECO:0000256" key="7">
    <source>
        <dbReference type="ARBA" id="ARBA00022490"/>
    </source>
</evidence>
<evidence type="ECO:0000256" key="14">
    <source>
        <dbReference type="ARBA" id="ARBA00023012"/>
    </source>
</evidence>
<keyword evidence="18" id="KW-0175">Coiled coil</keyword>
<comment type="function">
    <text evidence="16">Member of the two-component regulatory system NreB/NreC involved in the control of dissimilatory nitrate/nitrite reduction in response to oxygen. NreB functions as a direct oxygen sensor histidine kinase which is autophosphorylated, in the absence of oxygen, probably at the conserved histidine residue, and transfers its phosphate group probably to a conserved aspartate residue of NreC. NreB/NreC activates the expression of the nitrate (narGHJI) and nitrite (nir) reductase operons, as well as the putative nitrate transporter gene narT.</text>
</comment>
<dbReference type="InterPro" id="IPR050482">
    <property type="entry name" value="Sensor_HK_TwoCompSys"/>
</dbReference>
<dbReference type="PIRSF" id="PIRSF037434">
    <property type="entry name" value="STHK_ChrS"/>
    <property type="match status" value="1"/>
</dbReference>
<evidence type="ECO:0000256" key="2">
    <source>
        <dbReference type="ARBA" id="ARBA00001966"/>
    </source>
</evidence>
<evidence type="ECO:0000256" key="15">
    <source>
        <dbReference type="ARBA" id="ARBA00023014"/>
    </source>
</evidence>
<evidence type="ECO:0000256" key="17">
    <source>
        <dbReference type="ARBA" id="ARBA00030800"/>
    </source>
</evidence>
<dbReference type="EC" id="2.7.13.3" evidence="4"/>
<comment type="caution">
    <text evidence="22">The sequence shown here is derived from an EMBL/GenBank/DDBJ whole genome shotgun (WGS) entry which is preliminary data.</text>
</comment>
<evidence type="ECO:0000256" key="3">
    <source>
        <dbReference type="ARBA" id="ARBA00004496"/>
    </source>
</evidence>
<dbReference type="InterPro" id="IPR003594">
    <property type="entry name" value="HATPase_dom"/>
</dbReference>
<evidence type="ECO:0000256" key="19">
    <source>
        <dbReference type="SAM" id="MobiDB-lite"/>
    </source>
</evidence>
<keyword evidence="15" id="KW-0411">Iron-sulfur</keyword>
<keyword evidence="9" id="KW-0808">Transferase</keyword>
<dbReference type="GO" id="GO:0000155">
    <property type="term" value="F:phosphorelay sensor kinase activity"/>
    <property type="evidence" value="ECO:0007669"/>
    <property type="project" value="InterPro"/>
</dbReference>
<dbReference type="Gene3D" id="3.30.565.10">
    <property type="entry name" value="Histidine kinase-like ATPase, C-terminal domain"/>
    <property type="match status" value="1"/>
</dbReference>
<protein>
    <recommendedName>
        <fullName evidence="5">Oxygen sensor histidine kinase NreB</fullName>
        <ecNumber evidence="4">2.7.13.3</ecNumber>
    </recommendedName>
    <alternativeName>
        <fullName evidence="17">Nitrogen regulation protein B</fullName>
    </alternativeName>
</protein>
<keyword evidence="14" id="KW-0902">Two-component regulatory system</keyword>
<dbReference type="GO" id="GO:0005737">
    <property type="term" value="C:cytoplasm"/>
    <property type="evidence" value="ECO:0007669"/>
    <property type="project" value="UniProtKB-SubCell"/>
</dbReference>
<reference evidence="22 23" key="1">
    <citation type="submission" date="2018-03" db="EMBL/GenBank/DDBJ databases">
        <title>Genomic Encyclopedia of Type Strains, Phase III (KMG-III): the genomes of soil and plant-associated and newly described type strains.</title>
        <authorList>
            <person name="Whitman W."/>
        </authorList>
    </citation>
    <scope>NUCLEOTIDE SEQUENCE [LARGE SCALE GENOMIC DNA]</scope>
    <source>
        <strain evidence="22 23">CGMCC 1.12484</strain>
    </source>
</reference>
<accession>A0A2T0VB99</accession>
<keyword evidence="20" id="KW-0472">Membrane</keyword>
<keyword evidence="8" id="KW-0597">Phosphoprotein</keyword>
<keyword evidence="11 22" id="KW-0418">Kinase</keyword>
<keyword evidence="23" id="KW-1185">Reference proteome</keyword>
<dbReference type="OrthoDB" id="144293at2"/>
<dbReference type="SMART" id="SM00387">
    <property type="entry name" value="HATPase_c"/>
    <property type="match status" value="1"/>
</dbReference>
<evidence type="ECO:0000313" key="23">
    <source>
        <dbReference type="Proteomes" id="UP000237983"/>
    </source>
</evidence>
<dbReference type="Pfam" id="PF02518">
    <property type="entry name" value="HATPase_c"/>
    <property type="match status" value="1"/>
</dbReference>
<evidence type="ECO:0000256" key="6">
    <source>
        <dbReference type="ARBA" id="ARBA00022485"/>
    </source>
</evidence>
<keyword evidence="10" id="KW-0547">Nucleotide-binding</keyword>
<evidence type="ECO:0000256" key="8">
    <source>
        <dbReference type="ARBA" id="ARBA00022553"/>
    </source>
</evidence>
<feature type="coiled-coil region" evidence="18">
    <location>
        <begin position="220"/>
        <end position="247"/>
    </location>
</feature>
<evidence type="ECO:0000256" key="11">
    <source>
        <dbReference type="ARBA" id="ARBA00022777"/>
    </source>
</evidence>
<dbReference type="InterPro" id="IPR017205">
    <property type="entry name" value="Sig_transdc_His_kinase_ChrS"/>
</dbReference>
<evidence type="ECO:0000256" key="12">
    <source>
        <dbReference type="ARBA" id="ARBA00022840"/>
    </source>
</evidence>
<evidence type="ECO:0000259" key="21">
    <source>
        <dbReference type="SMART" id="SM00387"/>
    </source>
</evidence>
<sequence length="422" mass="43958">MRESEARPARQSGAPWWDIFFSATMVLLVLIASQRGSSAPAVLTTLGVISIGYVVLGRRARDDSRFAVPFVALLILGSGIATSFNPSMATIQVIAFPLIWVVMPGIRAAVIANAALAIAVAVGFVYALDGTPSAYQQALTIEVISLVGSVALGIWMTRIEQLSDERQLLLDELTVTQGRLAQLHRESGATSERERLARDIHDTIAQSLTGIVMLSQHAQRELQAGDLGSLERRLEALETNAREALVETRSLVTAGAPVELGEGIVAALGRLVERFVRDTGINASFEADAYVGSPGRLSRDAEVVLLRSAQESLANIRKHSAATVATLTVRADGDAVVLTAADNGIGFDAEAQSTGHGLPGMRDRLALAGGTLVVATAPGAGTTLRATLPLELSAGAGAGAGADSGASSGAPVSRDRAAQVRS</sequence>
<dbReference type="PANTHER" id="PTHR24421">
    <property type="entry name" value="NITRATE/NITRITE SENSOR PROTEIN NARX-RELATED"/>
    <property type="match status" value="1"/>
</dbReference>
<keyword evidence="6" id="KW-0004">4Fe-4S</keyword>
<evidence type="ECO:0000256" key="16">
    <source>
        <dbReference type="ARBA" id="ARBA00024827"/>
    </source>
</evidence>
<dbReference type="AlphaFoldDB" id="A0A2T0VB99"/>
<evidence type="ECO:0000313" key="22">
    <source>
        <dbReference type="EMBL" id="PRY67476.1"/>
    </source>
</evidence>
<dbReference type="GO" id="GO:0051539">
    <property type="term" value="F:4 iron, 4 sulfur cluster binding"/>
    <property type="evidence" value="ECO:0007669"/>
    <property type="project" value="UniProtKB-KW"/>
</dbReference>
<evidence type="ECO:0000256" key="13">
    <source>
        <dbReference type="ARBA" id="ARBA00023004"/>
    </source>
</evidence>
<keyword evidence="20" id="KW-1133">Transmembrane helix</keyword>
<dbReference type="CDD" id="cd16917">
    <property type="entry name" value="HATPase_UhpB-NarQ-NarX-like"/>
    <property type="match status" value="1"/>
</dbReference>
<feature type="domain" description="Histidine kinase/HSP90-like ATPase" evidence="21">
    <location>
        <begin position="300"/>
        <end position="392"/>
    </location>
</feature>
<dbReference type="Pfam" id="PF07730">
    <property type="entry name" value="HisKA_3"/>
    <property type="match status" value="1"/>
</dbReference>
<keyword evidence="7" id="KW-0963">Cytoplasm</keyword>
<dbReference type="SUPFAM" id="SSF55874">
    <property type="entry name" value="ATPase domain of HSP90 chaperone/DNA topoisomerase II/histidine kinase"/>
    <property type="match status" value="1"/>
</dbReference>
<proteinExistence type="predicted"/>
<dbReference type="Gene3D" id="1.20.5.1930">
    <property type="match status" value="1"/>
</dbReference>
<dbReference type="InterPro" id="IPR004358">
    <property type="entry name" value="Sig_transdc_His_kin-like_C"/>
</dbReference>
<keyword evidence="20" id="KW-0812">Transmembrane</keyword>
<dbReference type="RefSeq" id="WP_106213103.1">
    <property type="nucleotide sequence ID" value="NZ_PVTL01000006.1"/>
</dbReference>
<name>A0A2T0VB99_9MICO</name>
<evidence type="ECO:0000256" key="18">
    <source>
        <dbReference type="SAM" id="Coils"/>
    </source>
</evidence>
<feature type="transmembrane region" description="Helical" evidence="20">
    <location>
        <begin position="110"/>
        <end position="128"/>
    </location>
</feature>
<evidence type="ECO:0000256" key="9">
    <source>
        <dbReference type="ARBA" id="ARBA00022679"/>
    </source>
</evidence>
<comment type="subcellular location">
    <subcellularLocation>
        <location evidence="3">Cytoplasm</location>
    </subcellularLocation>
</comment>
<dbReference type="InterPro" id="IPR011712">
    <property type="entry name" value="Sig_transdc_His_kin_sub3_dim/P"/>
</dbReference>
<dbReference type="GO" id="GO:0046983">
    <property type="term" value="F:protein dimerization activity"/>
    <property type="evidence" value="ECO:0007669"/>
    <property type="project" value="InterPro"/>
</dbReference>
<evidence type="ECO:0000256" key="20">
    <source>
        <dbReference type="SAM" id="Phobius"/>
    </source>
</evidence>
<feature type="compositionally biased region" description="Basic and acidic residues" evidence="19">
    <location>
        <begin position="413"/>
        <end position="422"/>
    </location>
</feature>
<feature type="transmembrane region" description="Helical" evidence="20">
    <location>
        <begin position="134"/>
        <end position="156"/>
    </location>
</feature>
<comment type="catalytic activity">
    <reaction evidence="1">
        <text>ATP + protein L-histidine = ADP + protein N-phospho-L-histidine.</text>
        <dbReference type="EC" id="2.7.13.3"/>
    </reaction>
</comment>
<evidence type="ECO:0000256" key="4">
    <source>
        <dbReference type="ARBA" id="ARBA00012438"/>
    </source>
</evidence>
<feature type="region of interest" description="Disordered" evidence="19">
    <location>
        <begin position="398"/>
        <end position="422"/>
    </location>
</feature>